<evidence type="ECO:0000313" key="1">
    <source>
        <dbReference type="EMBL" id="CAX32254.1"/>
    </source>
</evidence>
<proteinExistence type="predicted"/>
<dbReference type="HOGENOM" id="CLU_3315222_0_0_3"/>
<evidence type="ECO:0000313" key="2">
    <source>
        <dbReference type="Proteomes" id="UP000001423"/>
    </source>
</evidence>
<protein>
    <submittedName>
        <fullName evidence="1">Uncharacterized protein</fullName>
    </submittedName>
</protein>
<keyword evidence="2" id="KW-1185">Reference proteome</keyword>
<dbReference type="Proteomes" id="UP000001423">
    <property type="component" value="Chromosome"/>
</dbReference>
<sequence>MQAPNPVMGYRIAQRKGISFKTDHLLNSVGLGWLLGLLSERRILI</sequence>
<accession>B9ESB3</accession>
<dbReference type="eggNOG" id="ENOG50322XP">
    <property type="taxonomic scope" value="Bacteria"/>
</dbReference>
<reference evidence="1 2" key="1">
    <citation type="journal article" date="2003" name="Nature">
        <title>Genome divergence in two Prochlorococcus ecotypes reflects oceanic niche differentiation.</title>
        <authorList>
            <person name="Rocap G."/>
            <person name="Larimer F.W."/>
            <person name="Lamerdin J.E."/>
            <person name="Malfatti S."/>
            <person name="Chain P."/>
            <person name="Ahlgren N.A."/>
            <person name="Arellano A."/>
            <person name="Coleman M."/>
            <person name="Hauser L."/>
            <person name="Hess W.R."/>
            <person name="Johnson Z.I."/>
            <person name="Land M.L."/>
            <person name="Lindell D."/>
            <person name="Post A.F."/>
            <person name="Regala W."/>
            <person name="Shah M."/>
            <person name="Shaw S.L."/>
            <person name="Steglich C."/>
            <person name="Sullivan M.B."/>
            <person name="Ting C.S."/>
            <person name="Tolonen A."/>
            <person name="Webb E.A."/>
            <person name="Zinser E.R."/>
            <person name="Chisholm S.W."/>
        </authorList>
    </citation>
    <scope>NUCLEOTIDE SEQUENCE [LARGE SCALE GENOMIC DNA]</scope>
    <source>
        <strain evidence="2">MIT 9313</strain>
    </source>
</reference>
<name>B9ESB3_PROMM</name>
<dbReference type="KEGG" id="pmt:PMT_2732"/>
<dbReference type="AlphaFoldDB" id="B9ESB3"/>
<dbReference type="EMBL" id="BX548175">
    <property type="protein sequence ID" value="CAX32254.1"/>
    <property type="molecule type" value="Genomic_DNA"/>
</dbReference>
<organism evidence="1 2">
    <name type="scientific">Prochlorococcus marinus (strain MIT 9313)</name>
    <dbReference type="NCBI Taxonomy" id="74547"/>
    <lineage>
        <taxon>Bacteria</taxon>
        <taxon>Bacillati</taxon>
        <taxon>Cyanobacteriota</taxon>
        <taxon>Cyanophyceae</taxon>
        <taxon>Synechococcales</taxon>
        <taxon>Prochlorococcaceae</taxon>
        <taxon>Prochlorococcus</taxon>
    </lineage>
</organism>
<gene>
    <name evidence="1" type="ordered locus">PMT_2732</name>
</gene>